<evidence type="ECO:0000313" key="6">
    <source>
        <dbReference type="EMBL" id="ESO07676.1"/>
    </source>
</evidence>
<keyword evidence="4" id="KW-0966">Cell projection</keyword>
<accession>T1F2S7</accession>
<dbReference type="CTD" id="20203126"/>
<keyword evidence="3" id="KW-0969">Cilium</keyword>
<reference evidence="6 8" key="2">
    <citation type="journal article" date="2013" name="Nature">
        <title>Insights into bilaterian evolution from three spiralian genomes.</title>
        <authorList>
            <person name="Simakov O."/>
            <person name="Marletaz F."/>
            <person name="Cho S.J."/>
            <person name="Edsinger-Gonzales E."/>
            <person name="Havlak P."/>
            <person name="Hellsten U."/>
            <person name="Kuo D.H."/>
            <person name="Larsson T."/>
            <person name="Lv J."/>
            <person name="Arendt D."/>
            <person name="Savage R."/>
            <person name="Osoegawa K."/>
            <person name="de Jong P."/>
            <person name="Grimwood J."/>
            <person name="Chapman J.A."/>
            <person name="Shapiro H."/>
            <person name="Aerts A."/>
            <person name="Otillar R.P."/>
            <person name="Terry A.Y."/>
            <person name="Boore J.L."/>
            <person name="Grigoriev I.V."/>
            <person name="Lindberg D.R."/>
            <person name="Seaver E.C."/>
            <person name="Weisblat D.A."/>
            <person name="Putnam N.H."/>
            <person name="Rokhsar D.S."/>
        </authorList>
    </citation>
    <scope>NUCLEOTIDE SEQUENCE</scope>
</reference>
<comment type="similarity">
    <text evidence="5">Belongs to the ropporin family.</text>
</comment>
<evidence type="ECO:0000256" key="3">
    <source>
        <dbReference type="ARBA" id="ARBA00023069"/>
    </source>
</evidence>
<dbReference type="RefSeq" id="XP_009014287.1">
    <property type="nucleotide sequence ID" value="XM_009016039.1"/>
</dbReference>
<dbReference type="GeneID" id="20203126"/>
<reference evidence="8" key="1">
    <citation type="submission" date="2012-12" db="EMBL/GenBank/DDBJ databases">
        <authorList>
            <person name="Hellsten U."/>
            <person name="Grimwood J."/>
            <person name="Chapman J.A."/>
            <person name="Shapiro H."/>
            <person name="Aerts A."/>
            <person name="Otillar R.P."/>
            <person name="Terry A.Y."/>
            <person name="Boore J.L."/>
            <person name="Simakov O."/>
            <person name="Marletaz F."/>
            <person name="Cho S.-J."/>
            <person name="Edsinger-Gonzales E."/>
            <person name="Havlak P."/>
            <person name="Kuo D.-H."/>
            <person name="Larsson T."/>
            <person name="Lv J."/>
            <person name="Arendt D."/>
            <person name="Savage R."/>
            <person name="Osoegawa K."/>
            <person name="de Jong P."/>
            <person name="Lindberg D.R."/>
            <person name="Seaver E.C."/>
            <person name="Weisblat D.A."/>
            <person name="Putnam N.H."/>
            <person name="Grigoriev I.V."/>
            <person name="Rokhsar D.S."/>
        </authorList>
    </citation>
    <scope>NUCLEOTIDE SEQUENCE</scope>
</reference>
<dbReference type="EnsemblMetazoa" id="HelroT170208">
    <property type="protein sequence ID" value="HelroP170208"/>
    <property type="gene ID" value="HelroG170208"/>
</dbReference>
<gene>
    <name evidence="7" type="primary">20203126</name>
    <name evidence="6" type="ORF">HELRODRAFT_170208</name>
</gene>
<dbReference type="KEGG" id="hro:HELRODRAFT_170208"/>
<dbReference type="HOGENOM" id="CLU_1534217_0_0_1"/>
<evidence type="ECO:0000256" key="4">
    <source>
        <dbReference type="ARBA" id="ARBA00023273"/>
    </source>
</evidence>
<dbReference type="Gene3D" id="1.20.890.10">
    <property type="entry name" value="cAMP-dependent protein kinase regulatory subunit, dimerization-anchoring domain"/>
    <property type="match status" value="1"/>
</dbReference>
<dbReference type="SUPFAM" id="SSF47391">
    <property type="entry name" value="Dimerization-anchoring domain of cAMP-dependent PK regulatory subunit"/>
    <property type="match status" value="1"/>
</dbReference>
<dbReference type="EMBL" id="KB096183">
    <property type="protein sequence ID" value="ESO07676.1"/>
    <property type="molecule type" value="Genomic_DNA"/>
</dbReference>
<dbReference type="PANTHER" id="PTHR14952">
    <property type="entry name" value="ROPPORIN-1-LIKE PROTEIN"/>
    <property type="match status" value="1"/>
</dbReference>
<evidence type="ECO:0000313" key="7">
    <source>
        <dbReference type="EnsemblMetazoa" id="HelroP170208"/>
    </source>
</evidence>
<comment type="subcellular location">
    <subcellularLocation>
        <location evidence="1">Cell projection</location>
        <location evidence="1">Cilium</location>
        <location evidence="1">Flagellum</location>
    </subcellularLocation>
</comment>
<dbReference type="EMBL" id="AMQM01003490">
    <property type="status" value="NOT_ANNOTATED_CDS"/>
    <property type="molecule type" value="Genomic_DNA"/>
</dbReference>
<proteinExistence type="inferred from homology"/>
<dbReference type="PANTHER" id="PTHR14952:SF9">
    <property type="entry name" value="EF-HAND DOMAIN-CONTAINING PROTEIN"/>
    <property type="match status" value="1"/>
</dbReference>
<reference evidence="7" key="3">
    <citation type="submission" date="2015-06" db="UniProtKB">
        <authorList>
            <consortium name="EnsemblMetazoa"/>
        </authorList>
    </citation>
    <scope>IDENTIFICATION</scope>
</reference>
<evidence type="ECO:0000256" key="2">
    <source>
        <dbReference type="ARBA" id="ARBA00022846"/>
    </source>
</evidence>
<organism evidence="7 8">
    <name type="scientific">Helobdella robusta</name>
    <name type="common">Californian leech</name>
    <dbReference type="NCBI Taxonomy" id="6412"/>
    <lineage>
        <taxon>Eukaryota</taxon>
        <taxon>Metazoa</taxon>
        <taxon>Spiralia</taxon>
        <taxon>Lophotrochozoa</taxon>
        <taxon>Annelida</taxon>
        <taxon>Clitellata</taxon>
        <taxon>Hirudinea</taxon>
        <taxon>Rhynchobdellida</taxon>
        <taxon>Glossiphoniidae</taxon>
        <taxon>Helobdella</taxon>
    </lineage>
</organism>
<name>T1F2S7_HELRO</name>
<protein>
    <submittedName>
        <fullName evidence="6 7">Uncharacterized protein</fullName>
    </submittedName>
</protein>
<evidence type="ECO:0000256" key="1">
    <source>
        <dbReference type="ARBA" id="ARBA00004230"/>
    </source>
</evidence>
<evidence type="ECO:0000313" key="8">
    <source>
        <dbReference type="Proteomes" id="UP000015101"/>
    </source>
</evidence>
<sequence length="175" mass="19857">MNAFIPPELPKILKNFTDDAIKAQPLDVLAWATAGFFIKGLKKLSRYFRALATGEPRSSYSKHTELTPSILRVLHKQLAPVKTVSMFQLKTRWMGFALLPNQLDRLLKKGDFADKENNLTDAMRIACMCVTLNESGSVPFPIFVQVYKYLGITRGYAKDPQIVIDRICCLERTFV</sequence>
<keyword evidence="8" id="KW-1185">Reference proteome</keyword>
<dbReference type="Proteomes" id="UP000015101">
    <property type="component" value="Unassembled WGS sequence"/>
</dbReference>
<keyword evidence="2" id="KW-0282">Flagellum</keyword>
<dbReference type="InParanoid" id="T1F2S7"/>
<evidence type="ECO:0000256" key="5">
    <source>
        <dbReference type="ARBA" id="ARBA00035651"/>
    </source>
</evidence>
<dbReference type="AlphaFoldDB" id="T1F2S7"/>
<dbReference type="GO" id="GO:0031514">
    <property type="term" value="C:motile cilium"/>
    <property type="evidence" value="ECO:0007669"/>
    <property type="project" value="UniProtKB-SubCell"/>
</dbReference>